<dbReference type="AlphaFoldDB" id="A0A482TTW8"/>
<comment type="caution">
    <text evidence="2">The sequence shown here is derived from an EMBL/GenBank/DDBJ whole genome shotgun (WGS) entry which is preliminary data.</text>
</comment>
<accession>A0A482TTW8</accession>
<gene>
    <name evidence="2" type="ORF">ELS19_07420</name>
</gene>
<dbReference type="Proteomes" id="UP000294028">
    <property type="component" value="Unassembled WGS sequence"/>
</dbReference>
<evidence type="ECO:0000313" key="2">
    <source>
        <dbReference type="EMBL" id="RYJ15369.1"/>
    </source>
</evidence>
<feature type="transmembrane region" description="Helical" evidence="1">
    <location>
        <begin position="6"/>
        <end position="25"/>
    </location>
</feature>
<keyword evidence="1" id="KW-1133">Transmembrane helix</keyword>
<sequence length="95" mass="9519">METGYSAVDLVLVPLAVAVVALLFIRPNRAASLLTFLVGIGVAVVTFLYLTTGVATARIVAVGLWTTGIGGLLLAAAGSSSLRSAVTSSASLLSN</sequence>
<evidence type="ECO:0000313" key="3">
    <source>
        <dbReference type="Proteomes" id="UP000294028"/>
    </source>
</evidence>
<organism evidence="2 3">
    <name type="scientific">Halogeometricum borinquense</name>
    <dbReference type="NCBI Taxonomy" id="60847"/>
    <lineage>
        <taxon>Archaea</taxon>
        <taxon>Methanobacteriati</taxon>
        <taxon>Methanobacteriota</taxon>
        <taxon>Stenosarchaea group</taxon>
        <taxon>Halobacteria</taxon>
        <taxon>Halobacteriales</taxon>
        <taxon>Haloferacaceae</taxon>
        <taxon>Halogeometricum</taxon>
    </lineage>
</organism>
<evidence type="ECO:0000256" key="1">
    <source>
        <dbReference type="SAM" id="Phobius"/>
    </source>
</evidence>
<keyword evidence="1" id="KW-0812">Transmembrane</keyword>
<proteinExistence type="predicted"/>
<reference evidence="2 3" key="1">
    <citation type="submission" date="2018-12" db="EMBL/GenBank/DDBJ databases">
        <title>Genome analysis provides insights into bioremediation potentialities of Halogeometricum borinquense strain N11.</title>
        <authorList>
            <person name="Najjari A."/>
            <person name="Youssef N."/>
            <person name="Fhoula I."/>
            <person name="Ben Dhia O."/>
            <person name="Mahjoubi M."/>
            <person name="Ouzari H.I."/>
            <person name="Cherif A."/>
        </authorList>
    </citation>
    <scope>NUCLEOTIDE SEQUENCE [LARGE SCALE GENOMIC DNA]</scope>
    <source>
        <strain evidence="2 3">N11</strain>
    </source>
</reference>
<dbReference type="EMBL" id="RZHH01000002">
    <property type="protein sequence ID" value="RYJ15369.1"/>
    <property type="molecule type" value="Genomic_DNA"/>
</dbReference>
<name>A0A482TTW8_9EURY</name>
<keyword evidence="1" id="KW-0472">Membrane</keyword>
<feature type="transmembrane region" description="Helical" evidence="1">
    <location>
        <begin position="56"/>
        <end position="77"/>
    </location>
</feature>
<protein>
    <submittedName>
        <fullName evidence="2">Uncharacterized protein</fullName>
    </submittedName>
</protein>
<feature type="transmembrane region" description="Helical" evidence="1">
    <location>
        <begin position="32"/>
        <end position="50"/>
    </location>
</feature>